<protein>
    <submittedName>
        <fullName evidence="1">Fucose isomerase</fullName>
    </submittedName>
</protein>
<evidence type="ECO:0000313" key="2">
    <source>
        <dbReference type="Proteomes" id="UP000308836"/>
    </source>
</evidence>
<organism evidence="1 2">
    <name type="scientific">Dubosiella muris</name>
    <dbReference type="NCBI Taxonomy" id="3038133"/>
    <lineage>
        <taxon>Bacteria</taxon>
        <taxon>Bacillati</taxon>
        <taxon>Bacillota</taxon>
        <taxon>Erysipelotrichia</taxon>
        <taxon>Erysipelotrichales</taxon>
        <taxon>Erysipelotrichaceae</taxon>
        <taxon>Dubosiella</taxon>
    </lineage>
</organism>
<accession>A0AC61R849</accession>
<keyword evidence="1" id="KW-0413">Isomerase</keyword>
<name>A0AC61R849_9FIRM</name>
<proteinExistence type="predicted"/>
<reference evidence="1" key="1">
    <citation type="submission" date="2019-04" db="EMBL/GenBank/DDBJ databases">
        <title>Microbes associate with the intestines of laboratory mice.</title>
        <authorList>
            <person name="Navarre W."/>
            <person name="Wong E."/>
            <person name="Huang K."/>
            <person name="Tropini C."/>
            <person name="Ng K."/>
            <person name="Yu B."/>
        </authorList>
    </citation>
    <scope>NUCLEOTIDE SEQUENCE</scope>
    <source>
        <strain evidence="1">NM09_H32</strain>
    </source>
</reference>
<dbReference type="Proteomes" id="UP000308836">
    <property type="component" value="Unassembled WGS sequence"/>
</dbReference>
<keyword evidence="2" id="KW-1185">Reference proteome</keyword>
<dbReference type="EMBL" id="SRYG01000007">
    <property type="protein sequence ID" value="TGY66367.1"/>
    <property type="molecule type" value="Genomic_DNA"/>
</dbReference>
<gene>
    <name evidence="1" type="ORF">E5336_04725</name>
</gene>
<comment type="caution">
    <text evidence="1">The sequence shown here is derived from an EMBL/GenBank/DDBJ whole genome shotgun (WGS) entry which is preliminary data.</text>
</comment>
<sequence length="470" mass="52679">MERKYDLKLGVVGTRRDIFSKEDALKYNGMILERLNELEVDFVDIIHINEEGLLFDEKDVDAIVDFLKHEKVDALFFPHCNFGTEDLVAKVAKAVGKPVLLWGPKDEAPLANGARLRDSQCGLFATGKILRRFKVPFSYMNMCRLDDPYFAWRLDNFLRAAQVVKELDGMTILQIGTRPAGFWTVMVNEGELIERFNVRVHPVSLPELKEEMEQVGEAEIDAVAQTMRETMHIDVPETAVRSTAALKCAMKRLMDRFGCKAAAIQCWNALQGHIGLFPCVANSLLNDEGYPVVCETDIHGAITSLIVQAATRGEQVPFFADWTVPHPTNENGELLQHCGPWPASLMKEKPRFGAPFAFNYSHPGALHGEIRGGDMSIVRFDGDNGEYRLLMGHAKGIDGPKNQGTYVWIEVENLKKLEAKIVEGPYIHHCVGVHADVLPVLHEALKFIPDLKSDYYDTQDAAMDAVLRGE</sequence>
<evidence type="ECO:0000313" key="1">
    <source>
        <dbReference type="EMBL" id="TGY66367.1"/>
    </source>
</evidence>